<sequence>MDNMDYSMKYAGKNFTLRGLHYCTPKATYIIDRSWPWESAATGTKRNVGFVLNSNSDGNLLIHAFCMAGIALTWCNNTCIYLALGFCEQAFELFLRAREILVHYWHSY</sequence>
<dbReference type="AlphaFoldDB" id="A0AAW0J191"/>
<accession>A0AAW0J191</accession>
<protein>
    <submittedName>
        <fullName evidence="1">Uncharacterized protein</fullName>
    </submittedName>
</protein>
<evidence type="ECO:0000313" key="2">
    <source>
        <dbReference type="Proteomes" id="UP000237347"/>
    </source>
</evidence>
<dbReference type="Proteomes" id="UP000237347">
    <property type="component" value="Unassembled WGS sequence"/>
</dbReference>
<proteinExistence type="predicted"/>
<name>A0AAW0J191_QUESU</name>
<gene>
    <name evidence="1" type="ORF">CFP56_039241</name>
</gene>
<comment type="caution">
    <text evidence="1">The sequence shown here is derived from an EMBL/GenBank/DDBJ whole genome shotgun (WGS) entry which is preliminary data.</text>
</comment>
<organism evidence="1 2">
    <name type="scientific">Quercus suber</name>
    <name type="common">Cork oak</name>
    <dbReference type="NCBI Taxonomy" id="58331"/>
    <lineage>
        <taxon>Eukaryota</taxon>
        <taxon>Viridiplantae</taxon>
        <taxon>Streptophyta</taxon>
        <taxon>Embryophyta</taxon>
        <taxon>Tracheophyta</taxon>
        <taxon>Spermatophyta</taxon>
        <taxon>Magnoliopsida</taxon>
        <taxon>eudicotyledons</taxon>
        <taxon>Gunneridae</taxon>
        <taxon>Pentapetalae</taxon>
        <taxon>rosids</taxon>
        <taxon>fabids</taxon>
        <taxon>Fagales</taxon>
        <taxon>Fagaceae</taxon>
        <taxon>Quercus</taxon>
    </lineage>
</organism>
<keyword evidence="2" id="KW-1185">Reference proteome</keyword>
<dbReference type="EMBL" id="PKMF04000754">
    <property type="protein sequence ID" value="KAK7820101.1"/>
    <property type="molecule type" value="Genomic_DNA"/>
</dbReference>
<evidence type="ECO:0000313" key="1">
    <source>
        <dbReference type="EMBL" id="KAK7820101.1"/>
    </source>
</evidence>
<reference evidence="1 2" key="1">
    <citation type="journal article" date="2018" name="Sci. Data">
        <title>The draft genome sequence of cork oak.</title>
        <authorList>
            <person name="Ramos A.M."/>
            <person name="Usie A."/>
            <person name="Barbosa P."/>
            <person name="Barros P.M."/>
            <person name="Capote T."/>
            <person name="Chaves I."/>
            <person name="Simoes F."/>
            <person name="Abreu I."/>
            <person name="Carrasquinho I."/>
            <person name="Faro C."/>
            <person name="Guimaraes J.B."/>
            <person name="Mendonca D."/>
            <person name="Nobrega F."/>
            <person name="Rodrigues L."/>
            <person name="Saibo N.J.M."/>
            <person name="Varela M.C."/>
            <person name="Egas C."/>
            <person name="Matos J."/>
            <person name="Miguel C.M."/>
            <person name="Oliveira M.M."/>
            <person name="Ricardo C.P."/>
            <person name="Goncalves S."/>
        </authorList>
    </citation>
    <scope>NUCLEOTIDE SEQUENCE [LARGE SCALE GENOMIC DNA]</scope>
    <source>
        <strain evidence="2">cv. HL8</strain>
    </source>
</reference>